<dbReference type="Gene3D" id="1.50.10.20">
    <property type="match status" value="1"/>
</dbReference>
<dbReference type="AlphaFoldDB" id="A0A2K2FDT1"/>
<gene>
    <name evidence="2" type="ORF">CDQ84_10265</name>
</gene>
<sequence>MLRRDQMKKATFLIFLLSSLMLSGCTNKTSTEKISTDKVSTDKTSIDKVSADSANNINNPREKEDETVMENMQITYQKKAESLYEKILELYSVEGTNLFLENYPPKPEDNAVSYLWPYSAMFSAANAIIKLPGNKEKYIDSYEKILAGLEHYYDDIRKPAAYEAYPGEFGGSDRYYDDNMWLGLDFIEAYRTFGDKKYLEKAERIFEFVKSGWTDELGGGIYWCEQKKESKNTCSNGPAAILALMLYEETQKEEYYEWGLKIYNWTKDNLQSPSGVYWDNIDLKGNIDKATYTYNSGTMLHASVLLYNITKEDKYLLEAQKVAKASLEHFTEKKQDICFYPANNPWFTDILYRGYIELYKVDGNPRYINSIIDNIDYAWENAKDENGLLESDWSGVVKNRNKPLLDVSCMVEMYARTALLRD</sequence>
<dbReference type="PANTHER" id="PTHR47791:SF4">
    <property type="entry name" value="(PUTATIVE SECRETED PROTEIN)-RELATED"/>
    <property type="match status" value="1"/>
</dbReference>
<keyword evidence="1" id="KW-0732">Signal</keyword>
<dbReference type="PANTHER" id="PTHR47791">
    <property type="entry name" value="MEIOTICALLY UP-REGULATED GENE 191 PROTEIN"/>
    <property type="match status" value="1"/>
</dbReference>
<dbReference type="Pfam" id="PF03663">
    <property type="entry name" value="Glyco_hydro_76"/>
    <property type="match status" value="1"/>
</dbReference>
<dbReference type="KEGG" id="cthd:CDO33_14470"/>
<dbReference type="EMBL" id="NIOJ01000024">
    <property type="protein sequence ID" value="PNT98821.1"/>
    <property type="molecule type" value="Genomic_DNA"/>
</dbReference>
<organism evidence="2 3">
    <name type="scientific">Clostridium thermosuccinogenes</name>
    <dbReference type="NCBI Taxonomy" id="84032"/>
    <lineage>
        <taxon>Bacteria</taxon>
        <taxon>Bacillati</taxon>
        <taxon>Bacillota</taxon>
        <taxon>Clostridia</taxon>
        <taxon>Eubacteriales</taxon>
        <taxon>Clostridiaceae</taxon>
        <taxon>Clostridium</taxon>
    </lineage>
</organism>
<evidence type="ECO:0008006" key="4">
    <source>
        <dbReference type="Google" id="ProtNLM"/>
    </source>
</evidence>
<protein>
    <recommendedName>
        <fullName evidence="4">Glycosyl hydrolase family 76</fullName>
    </recommendedName>
</protein>
<dbReference type="InterPro" id="IPR008928">
    <property type="entry name" value="6-hairpin_glycosidase_sf"/>
</dbReference>
<evidence type="ECO:0000256" key="1">
    <source>
        <dbReference type="SAM" id="SignalP"/>
    </source>
</evidence>
<dbReference type="SUPFAM" id="SSF48208">
    <property type="entry name" value="Six-hairpin glycosidases"/>
    <property type="match status" value="1"/>
</dbReference>
<dbReference type="PROSITE" id="PS51257">
    <property type="entry name" value="PROKAR_LIPOPROTEIN"/>
    <property type="match status" value="1"/>
</dbReference>
<evidence type="ECO:0000313" key="2">
    <source>
        <dbReference type="EMBL" id="PNT98821.1"/>
    </source>
</evidence>
<feature type="signal peptide" evidence="1">
    <location>
        <begin position="1"/>
        <end position="23"/>
    </location>
</feature>
<reference evidence="2 3" key="1">
    <citation type="submission" date="2017-06" db="EMBL/GenBank/DDBJ databases">
        <title>Investigating the central metabolism of Clostridium thermosuccinogenes.</title>
        <authorList>
            <person name="Koendjbiharie J.G."/>
            <person name="van Kranenburg R."/>
        </authorList>
    </citation>
    <scope>NUCLEOTIDE SEQUENCE [LARGE SCALE GENOMIC DNA]</scope>
    <source>
        <strain evidence="2 3">DSM 5806</strain>
    </source>
</reference>
<feature type="chain" id="PRO_5038705658" description="Glycosyl hydrolase family 76" evidence="1">
    <location>
        <begin position="24"/>
        <end position="422"/>
    </location>
</feature>
<name>A0A2K2FDT1_9CLOT</name>
<dbReference type="InterPro" id="IPR053169">
    <property type="entry name" value="MUG_Protein"/>
</dbReference>
<proteinExistence type="predicted"/>
<keyword evidence="3" id="KW-1185">Reference proteome</keyword>
<comment type="caution">
    <text evidence="2">The sequence shown here is derived from an EMBL/GenBank/DDBJ whole genome shotgun (WGS) entry which is preliminary data.</text>
</comment>
<evidence type="ECO:0000313" key="3">
    <source>
        <dbReference type="Proteomes" id="UP000236151"/>
    </source>
</evidence>
<dbReference type="InterPro" id="IPR005198">
    <property type="entry name" value="Glyco_hydro_76"/>
</dbReference>
<dbReference type="Proteomes" id="UP000236151">
    <property type="component" value="Unassembled WGS sequence"/>
</dbReference>
<dbReference type="GO" id="GO:0005975">
    <property type="term" value="P:carbohydrate metabolic process"/>
    <property type="evidence" value="ECO:0007669"/>
    <property type="project" value="InterPro"/>
</dbReference>
<accession>A0A2K2FDT1</accession>